<dbReference type="Pfam" id="PF00098">
    <property type="entry name" value="zf-CCHC"/>
    <property type="match status" value="1"/>
</dbReference>
<dbReference type="InterPro" id="IPR001878">
    <property type="entry name" value="Znf_CCHC"/>
</dbReference>
<dbReference type="Gene3D" id="4.10.60.10">
    <property type="entry name" value="Zinc finger, CCHC-type"/>
    <property type="match status" value="1"/>
</dbReference>
<reference evidence="5" key="1">
    <citation type="journal article" date="2019" name="Sci. Rep.">
        <title>Draft genome of Tanacetum cinerariifolium, the natural source of mosquito coil.</title>
        <authorList>
            <person name="Yamashiro T."/>
            <person name="Shiraishi A."/>
            <person name="Satake H."/>
            <person name="Nakayama K."/>
        </authorList>
    </citation>
    <scope>NUCLEOTIDE SEQUENCE</scope>
</reference>
<feature type="domain" description="CCHC-type" evidence="4">
    <location>
        <begin position="358"/>
        <end position="372"/>
    </location>
</feature>
<dbReference type="GO" id="GO:0008270">
    <property type="term" value="F:zinc ion binding"/>
    <property type="evidence" value="ECO:0007669"/>
    <property type="project" value="UniProtKB-KW"/>
</dbReference>
<accession>A0A6L2MHN5</accession>
<sequence length="627" mass="71469">MSSFVLCVGCGEPLYGFLPCRWCTCERCGIDLRDGFCPLCNSRNSCVYDPNPNSFDCPPDSYHPPYPTYETYSGDSCGIDSHLGYDCLPQFPLNYEPEPGYIQNHNSYPHDSPSCPQQCHCCDNCGGLHETFQCQPMNQNSYNSNFPDLTNPKPRSFPLFIRLLKNQGKEKQEKDKIGSKPDKNGKRGKAGKSLKQLQWCGIDKVLLKAWEEGVSPVTADKNIQKKNDVKARSMLLMALPNEHLMTFNQYKDAKSLFDAITTRFGRNDAKRKTQKTILNTANLSDATVYPFLANQPNGSQLVHEDPKQMHENDLEEIDLKWQLALLSMRAKRFFQKTGKKITINGSDTTSYDKAIVECFNCHNMGHFARECKVPRNQENKTRNQETTRRTINVEDISSKAIVAINGAVFDWSNMADDEAPTNMAFVAISDSDVYTDNTCSKTCLKNYETLKKKYDDLRIEFNKSECNLAYYKRGLASVEEQLVHYEKNESILNENIAVLKRDILIKDSEIAVLKSKLEKISKEKYDIEIKIKKFKNESQSLDKLLRSQITDKSKRGLRYVSYNVVPPLHTRRFLRPRIDLSHTGLPEFTEPSVESYGVKPIKVVTQTSSVKVSDPFKENNDAPLIED</sequence>
<comment type="caution">
    <text evidence="5">The sequence shown here is derived from an EMBL/GenBank/DDBJ whole genome shotgun (WGS) entry which is preliminary data.</text>
</comment>
<organism evidence="5">
    <name type="scientific">Tanacetum cinerariifolium</name>
    <name type="common">Dalmatian daisy</name>
    <name type="synonym">Chrysanthemum cinerariifolium</name>
    <dbReference type="NCBI Taxonomy" id="118510"/>
    <lineage>
        <taxon>Eukaryota</taxon>
        <taxon>Viridiplantae</taxon>
        <taxon>Streptophyta</taxon>
        <taxon>Embryophyta</taxon>
        <taxon>Tracheophyta</taxon>
        <taxon>Spermatophyta</taxon>
        <taxon>Magnoliopsida</taxon>
        <taxon>eudicotyledons</taxon>
        <taxon>Gunneridae</taxon>
        <taxon>Pentapetalae</taxon>
        <taxon>asterids</taxon>
        <taxon>campanulids</taxon>
        <taxon>Asterales</taxon>
        <taxon>Asteraceae</taxon>
        <taxon>Asteroideae</taxon>
        <taxon>Anthemideae</taxon>
        <taxon>Anthemidinae</taxon>
        <taxon>Tanacetum</taxon>
    </lineage>
</organism>
<keyword evidence="1" id="KW-0479">Metal-binding</keyword>
<dbReference type="SMART" id="SM00343">
    <property type="entry name" value="ZnF_C2HC"/>
    <property type="match status" value="1"/>
</dbReference>
<feature type="compositionally biased region" description="Basic and acidic residues" evidence="3">
    <location>
        <begin position="167"/>
        <end position="185"/>
    </location>
</feature>
<gene>
    <name evidence="5" type="ORF">Tci_045218</name>
</gene>
<evidence type="ECO:0000256" key="2">
    <source>
        <dbReference type="SAM" id="Coils"/>
    </source>
</evidence>
<feature type="region of interest" description="Disordered" evidence="3">
    <location>
        <begin position="167"/>
        <end position="192"/>
    </location>
</feature>
<evidence type="ECO:0000259" key="4">
    <source>
        <dbReference type="PROSITE" id="PS50158"/>
    </source>
</evidence>
<evidence type="ECO:0000256" key="3">
    <source>
        <dbReference type="SAM" id="MobiDB-lite"/>
    </source>
</evidence>
<dbReference type="GO" id="GO:0003676">
    <property type="term" value="F:nucleic acid binding"/>
    <property type="evidence" value="ECO:0007669"/>
    <property type="project" value="InterPro"/>
</dbReference>
<keyword evidence="2" id="KW-0175">Coiled coil</keyword>
<proteinExistence type="predicted"/>
<dbReference type="AlphaFoldDB" id="A0A6L2MHN5"/>
<keyword evidence="1" id="KW-0863">Zinc-finger</keyword>
<dbReference type="InterPro" id="IPR036875">
    <property type="entry name" value="Znf_CCHC_sf"/>
</dbReference>
<name>A0A6L2MHN5_TANCI</name>
<dbReference type="PROSITE" id="PS50158">
    <property type="entry name" value="ZF_CCHC"/>
    <property type="match status" value="1"/>
</dbReference>
<keyword evidence="1" id="KW-0862">Zinc</keyword>
<dbReference type="EMBL" id="BKCJ010006649">
    <property type="protein sequence ID" value="GEU73240.1"/>
    <property type="molecule type" value="Genomic_DNA"/>
</dbReference>
<protein>
    <submittedName>
        <fullName evidence="5">Ribonuclease H-like domain-containing protein</fullName>
    </submittedName>
</protein>
<dbReference type="SUPFAM" id="SSF57756">
    <property type="entry name" value="Retrovirus zinc finger-like domains"/>
    <property type="match status" value="1"/>
</dbReference>
<evidence type="ECO:0000313" key="5">
    <source>
        <dbReference type="EMBL" id="GEU73240.1"/>
    </source>
</evidence>
<feature type="coiled-coil region" evidence="2">
    <location>
        <begin position="447"/>
        <end position="537"/>
    </location>
</feature>
<evidence type="ECO:0000256" key="1">
    <source>
        <dbReference type="PROSITE-ProRule" id="PRU00047"/>
    </source>
</evidence>